<comment type="caution">
    <text evidence="1">The sequence shown here is derived from an EMBL/GenBank/DDBJ whole genome shotgun (WGS) entry which is preliminary data.</text>
</comment>
<dbReference type="OrthoDB" id="279982at2"/>
<dbReference type="SUPFAM" id="SSF53649">
    <property type="entry name" value="Alkaline phosphatase-like"/>
    <property type="match status" value="1"/>
</dbReference>
<accession>A0A086BJH2</accession>
<dbReference type="GO" id="GO:0016787">
    <property type="term" value="F:hydrolase activity"/>
    <property type="evidence" value="ECO:0007669"/>
    <property type="project" value="UniProtKB-ARBA"/>
</dbReference>
<protein>
    <submittedName>
        <fullName evidence="1">Nucleotide pyrophosphatase</fullName>
    </submittedName>
</protein>
<name>A0A086BJH2_9FLAO</name>
<dbReference type="AlphaFoldDB" id="A0A086BJH2"/>
<dbReference type="InterPro" id="IPR017850">
    <property type="entry name" value="Alkaline_phosphatase_core_sf"/>
</dbReference>
<reference evidence="1 2" key="1">
    <citation type="submission" date="2014-07" db="EMBL/GenBank/DDBJ databases">
        <title>Genome of Chryseobacterium piperi CTM.</title>
        <authorList>
            <person name="Pipes S.E."/>
            <person name="Stropko S.J."/>
            <person name="Newman J.D."/>
        </authorList>
    </citation>
    <scope>NUCLEOTIDE SEQUENCE [LARGE SCALE GENOMIC DNA]</scope>
    <source>
        <strain evidence="1 2">CTM</strain>
    </source>
</reference>
<dbReference type="Proteomes" id="UP000028709">
    <property type="component" value="Unassembled WGS sequence"/>
</dbReference>
<dbReference type="STRING" id="558152.IQ37_07085"/>
<dbReference type="PANTHER" id="PTHR10151:SF120">
    <property type="entry name" value="BIS(5'-ADENOSYL)-TRIPHOSPHATASE"/>
    <property type="match status" value="1"/>
</dbReference>
<dbReference type="RefSeq" id="WP_034683039.1">
    <property type="nucleotide sequence ID" value="NZ_CP023049.2"/>
</dbReference>
<evidence type="ECO:0000313" key="2">
    <source>
        <dbReference type="Proteomes" id="UP000028709"/>
    </source>
</evidence>
<dbReference type="eggNOG" id="COG1524">
    <property type="taxonomic scope" value="Bacteria"/>
</dbReference>
<dbReference type="PANTHER" id="PTHR10151">
    <property type="entry name" value="ECTONUCLEOTIDE PYROPHOSPHATASE/PHOSPHODIESTERASE"/>
    <property type="match status" value="1"/>
</dbReference>
<dbReference type="KEGG" id="cpip:CJF12_06515"/>
<dbReference type="Pfam" id="PF01663">
    <property type="entry name" value="Phosphodiest"/>
    <property type="match status" value="1"/>
</dbReference>
<gene>
    <name evidence="1" type="ORF">IQ37_07085</name>
</gene>
<evidence type="ECO:0000313" key="1">
    <source>
        <dbReference type="EMBL" id="KFF29086.1"/>
    </source>
</evidence>
<organism evidence="1 2">
    <name type="scientific">Chryseobacterium piperi</name>
    <dbReference type="NCBI Taxonomy" id="558152"/>
    <lineage>
        <taxon>Bacteria</taxon>
        <taxon>Pseudomonadati</taxon>
        <taxon>Bacteroidota</taxon>
        <taxon>Flavobacteriia</taxon>
        <taxon>Flavobacteriales</taxon>
        <taxon>Weeksellaceae</taxon>
        <taxon>Chryseobacterium group</taxon>
        <taxon>Chryseobacterium</taxon>
    </lineage>
</organism>
<dbReference type="Gene3D" id="3.40.720.10">
    <property type="entry name" value="Alkaline Phosphatase, subunit A"/>
    <property type="match status" value="1"/>
</dbReference>
<dbReference type="InterPro" id="IPR002591">
    <property type="entry name" value="Phosphodiest/P_Trfase"/>
</dbReference>
<keyword evidence="2" id="KW-1185">Reference proteome</keyword>
<proteinExistence type="predicted"/>
<dbReference type="EMBL" id="JPRJ01000009">
    <property type="protein sequence ID" value="KFF29086.1"/>
    <property type="molecule type" value="Genomic_DNA"/>
</dbReference>
<sequence>MNFSKNYVFILLSFLSCYTFGQKNSTQKKVVFIIVDGIAEDMLGKAETPNLDRIKNDGAFLKAYVGGEKDGYSETPTISAVGYNSLLTGTWVNKHNVFDNDIKAPNYSYPTIFRLFKDQFPDKKAAVFSTWEDNRTKLIGENLKATGNIKMDFAYDGLEKDTLKFPHDKQSGYIRKIDSLVAEKAAGYIAQNGPDVSWVYLEFTDDMGHRHGDGDILYKAISFEDRLIGKIYDSVKEREAKHGEDWLFVVTTDHGRSASNGKGHGGQSDRERNIWIAINKPTINSYAKNNRVAVTDILPTMTDFLDLKVPAAVQQEIDGVDLLKNRTAYHLQASLSPDKILEVTWKTTGPSKEMAEVYITDTNHFKDGGKDSYRLLGKANLGSGKFTSSLKTGHSDFYKIVLKTKDGFLNTWISQHTK</sequence>
<dbReference type="PROSITE" id="PS51257">
    <property type="entry name" value="PROKAR_LIPOPROTEIN"/>
    <property type="match status" value="1"/>
</dbReference>